<sequence length="66" mass="7609">MIYSNVTLAEFSSFRGSLSPTSQFYEHFTKNDYSTFAIGCGKSKEYTFLTLKITSQKLKNKGDFRF</sequence>
<organism evidence="1">
    <name type="scientific">Aliivibrio fischeri</name>
    <name type="common">Vibrio fischeri</name>
    <dbReference type="NCBI Taxonomy" id="668"/>
    <lineage>
        <taxon>Bacteria</taxon>
        <taxon>Pseudomonadati</taxon>
        <taxon>Pseudomonadota</taxon>
        <taxon>Gammaproteobacteria</taxon>
        <taxon>Vibrionales</taxon>
        <taxon>Vibrionaceae</taxon>
        <taxon>Aliivibrio</taxon>
    </lineage>
</organism>
<dbReference type="AlphaFoldDB" id="H2ERV5"/>
<geneLocation type="plasmid" evidence="1">
    <name>pES657-44</name>
</geneLocation>
<accession>H2ERV5</accession>
<proteinExistence type="predicted"/>
<name>H2ERV5_ALIFS</name>
<protein>
    <submittedName>
        <fullName evidence="1">Uncharacterized protein</fullName>
    </submittedName>
</protein>
<reference evidence="1" key="1">
    <citation type="submission" date="2011-11" db="EMBL/GenBank/DDBJ databases">
        <authorList>
            <person name="Summers A.O."/>
            <person name="Wireman J."/>
            <person name="Williams L.E."/>
        </authorList>
    </citation>
    <scope>NUCLEOTIDE SEQUENCE</scope>
    <source>
        <strain evidence="1">ES657</strain>
        <plasmid evidence="1">pES657-44</plasmid>
    </source>
</reference>
<evidence type="ECO:0000313" key="1">
    <source>
        <dbReference type="EMBL" id="AEY78122.1"/>
    </source>
</evidence>
<keyword evidence="1" id="KW-0614">Plasmid</keyword>
<dbReference type="EMBL" id="JQ031551">
    <property type="protein sequence ID" value="AEY78122.1"/>
    <property type="molecule type" value="Genomic_DNA"/>
</dbReference>